<protein>
    <recommendedName>
        <fullName evidence="5">Phospholipase</fullName>
        <ecNumber evidence="5">3.1.4.4</ecNumber>
    </recommendedName>
</protein>
<dbReference type="GO" id="GO:0035556">
    <property type="term" value="P:intracellular signal transduction"/>
    <property type="evidence" value="ECO:0007669"/>
    <property type="project" value="InterPro"/>
</dbReference>
<keyword evidence="4" id="KW-0443">Lipid metabolism</keyword>
<evidence type="ECO:0000313" key="8">
    <source>
        <dbReference type="EMBL" id="KAK1657525.1"/>
    </source>
</evidence>
<dbReference type="Proteomes" id="UP001224890">
    <property type="component" value="Unassembled WGS sequence"/>
</dbReference>
<name>A0AAJ0ELG9_9PEZI</name>
<keyword evidence="1" id="KW-0677">Repeat</keyword>
<dbReference type="SMART" id="SM00155">
    <property type="entry name" value="PLDc"/>
    <property type="match status" value="2"/>
</dbReference>
<evidence type="ECO:0000256" key="5">
    <source>
        <dbReference type="PIRNR" id="PIRNR009376"/>
    </source>
</evidence>
<dbReference type="Gene3D" id="3.30.870.10">
    <property type="entry name" value="Endonuclease Chain A"/>
    <property type="match status" value="3"/>
</dbReference>
<keyword evidence="9" id="KW-1185">Reference proteome</keyword>
<dbReference type="CDD" id="cd09141">
    <property type="entry name" value="PLDc_vPLD1_2_yPLD_like_2"/>
    <property type="match status" value="1"/>
</dbReference>
<evidence type="ECO:0000256" key="1">
    <source>
        <dbReference type="ARBA" id="ARBA00022737"/>
    </source>
</evidence>
<feature type="domain" description="PLD phosphodiesterase" evidence="7">
    <location>
        <begin position="650"/>
        <end position="677"/>
    </location>
</feature>
<dbReference type="Pfam" id="PF00614">
    <property type="entry name" value="PLDc"/>
    <property type="match status" value="2"/>
</dbReference>
<evidence type="ECO:0000256" key="2">
    <source>
        <dbReference type="ARBA" id="ARBA00022801"/>
    </source>
</evidence>
<dbReference type="InterPro" id="IPR001736">
    <property type="entry name" value="PLipase_D/transphosphatidylase"/>
</dbReference>
<feature type="domain" description="PLD phosphodiesterase" evidence="7">
    <location>
        <begin position="221"/>
        <end position="248"/>
    </location>
</feature>
<dbReference type="FunFam" id="3.30.870.10:FF:000034">
    <property type="entry name" value="Phospholipase"/>
    <property type="match status" value="1"/>
</dbReference>
<proteinExistence type="inferred from homology"/>
<organism evidence="8 9">
    <name type="scientific">Colletotrichum godetiae</name>
    <dbReference type="NCBI Taxonomy" id="1209918"/>
    <lineage>
        <taxon>Eukaryota</taxon>
        <taxon>Fungi</taxon>
        <taxon>Dikarya</taxon>
        <taxon>Ascomycota</taxon>
        <taxon>Pezizomycotina</taxon>
        <taxon>Sordariomycetes</taxon>
        <taxon>Hypocreomycetidae</taxon>
        <taxon>Glomerellales</taxon>
        <taxon>Glomerellaceae</taxon>
        <taxon>Colletotrichum</taxon>
        <taxon>Colletotrichum acutatum species complex</taxon>
    </lineage>
</organism>
<evidence type="ECO:0000256" key="4">
    <source>
        <dbReference type="ARBA" id="ARBA00023098"/>
    </source>
</evidence>
<keyword evidence="2 5" id="KW-0378">Hydrolase</keyword>
<dbReference type="PANTHER" id="PTHR18896:SF128">
    <property type="entry name" value="PHOSPHOLIPASE"/>
    <property type="match status" value="1"/>
</dbReference>
<dbReference type="GO" id="GO:0004630">
    <property type="term" value="F:phospholipase D activity"/>
    <property type="evidence" value="ECO:0007669"/>
    <property type="project" value="UniProtKB-UniRule"/>
</dbReference>
<comment type="catalytic activity">
    <reaction evidence="5">
        <text>a 1,2-diacyl-sn-glycero-3-phosphocholine + H2O = a 1,2-diacyl-sn-glycero-3-phosphate + choline + H(+)</text>
        <dbReference type="Rhea" id="RHEA:14445"/>
        <dbReference type="ChEBI" id="CHEBI:15354"/>
        <dbReference type="ChEBI" id="CHEBI:15377"/>
        <dbReference type="ChEBI" id="CHEBI:15378"/>
        <dbReference type="ChEBI" id="CHEBI:57643"/>
        <dbReference type="ChEBI" id="CHEBI:58608"/>
        <dbReference type="EC" id="3.1.4.4"/>
    </reaction>
</comment>
<dbReference type="PANTHER" id="PTHR18896">
    <property type="entry name" value="PHOSPHOLIPASE D"/>
    <property type="match status" value="1"/>
</dbReference>
<keyword evidence="3 5" id="KW-0442">Lipid degradation</keyword>
<feature type="region of interest" description="Disordered" evidence="6">
    <location>
        <begin position="729"/>
        <end position="751"/>
    </location>
</feature>
<evidence type="ECO:0000256" key="3">
    <source>
        <dbReference type="ARBA" id="ARBA00022963"/>
    </source>
</evidence>
<dbReference type="GO" id="GO:0009395">
    <property type="term" value="P:phospholipid catabolic process"/>
    <property type="evidence" value="ECO:0007669"/>
    <property type="project" value="TreeGrafter"/>
</dbReference>
<dbReference type="GeneID" id="85460967"/>
<feature type="compositionally biased region" description="Basic and acidic residues" evidence="6">
    <location>
        <begin position="570"/>
        <end position="581"/>
    </location>
</feature>
<dbReference type="PROSITE" id="PS50035">
    <property type="entry name" value="PLD"/>
    <property type="match status" value="2"/>
</dbReference>
<dbReference type="InterPro" id="IPR016555">
    <property type="entry name" value="PLipase_D_euk"/>
</dbReference>
<feature type="region of interest" description="Disordered" evidence="6">
    <location>
        <begin position="1"/>
        <end position="24"/>
    </location>
</feature>
<gene>
    <name evidence="8" type="ORF">BDP55DRAFT_685322</name>
</gene>
<dbReference type="CDD" id="cd09138">
    <property type="entry name" value="PLDc_vPLD1_2_yPLD_like_1"/>
    <property type="match status" value="1"/>
</dbReference>
<evidence type="ECO:0000256" key="6">
    <source>
        <dbReference type="SAM" id="MobiDB-lite"/>
    </source>
</evidence>
<reference evidence="8" key="1">
    <citation type="submission" date="2021-06" db="EMBL/GenBank/DDBJ databases">
        <title>Comparative genomics, transcriptomics and evolutionary studies reveal genomic signatures of adaptation to plant cell wall in hemibiotrophic fungi.</title>
        <authorList>
            <consortium name="DOE Joint Genome Institute"/>
            <person name="Baroncelli R."/>
            <person name="Diaz J.F."/>
            <person name="Benocci T."/>
            <person name="Peng M."/>
            <person name="Battaglia E."/>
            <person name="Haridas S."/>
            <person name="Andreopoulos W."/>
            <person name="Labutti K."/>
            <person name="Pangilinan J."/>
            <person name="Floch G.L."/>
            <person name="Makela M.R."/>
            <person name="Henrissat B."/>
            <person name="Grigoriev I.V."/>
            <person name="Crouch J.A."/>
            <person name="De Vries R.P."/>
            <person name="Sukno S.A."/>
            <person name="Thon M.R."/>
        </authorList>
    </citation>
    <scope>NUCLEOTIDE SEQUENCE</scope>
    <source>
        <strain evidence="8">CBS 193.32</strain>
    </source>
</reference>
<evidence type="ECO:0000259" key="7">
    <source>
        <dbReference type="PROSITE" id="PS50035"/>
    </source>
</evidence>
<dbReference type="SUPFAM" id="SSF56024">
    <property type="entry name" value="Phospholipase D/nuclease"/>
    <property type="match status" value="2"/>
</dbReference>
<sequence>MGLMTTSDHGHKKEESGSGGGFMDKLKKPFRELEDKLEGTHLHDAKVHLVHKKHQIGKLANLFNANHRHDEEHEKATDDKRTKIGEEHRFKSFFPERDGNLIKWYVDGRDYFWAVSEALEAAKETIYICDWWLSPELFLRRPPHHNKEWRLDQVLKRRAEAGVQIHIIVYREVEAALTCNSAHTKHALQALCPEGSPGYGNIKIMRHPDHNVLSNGADMTFYWAHHEKFIVIDYAMAFIGGLDLCFGRWDSHTHPLADAHPEGVQNEVWPGQDFNNNRIMDFQNVQDWKQNELSKAEYGRMPWHDVSMGVVGPAVYDIAEHFVLRWNFVKRDKYKRDERFDWIQLRGRLAEDEDLVGVQRPKHPVGEYLTHPLDERSLSNLENKGTMHAQIVRSSADWSSGILTDHSIQNAYCEIIGKAEHFVYIENQFFITATGDQQAPIHNRIGRAIVDAVVRAGKEGRKFRVIVLIPAIPGFAGDLRDDAATGTRAIMDYQYKSICRGEHSIFEQVKKEGIDPRNHIFFFNLRSYDRLNRTSAVEKREKDTGVKYAEVQRAQAEEVMGTGIHGINDPTEKERDEHMGGKAEQVGGGKTDEAQNAIDAKKRFEASLGDTQLNNKTSVAQHAMANSGSIEDEPWEDEDPETEIRNWIQEELYIHSKLLIVDDRIVVCGSSNLNDRSQLGYHDSELSIVMEDTKRVPSTMDGQPYEAGWHATSLRRYLWREHLGLLPAQELDGSDDPNARPPGVAENDPWDRDDTWKFVEDPMNDELWEMWTGNATRNTDLYRHLFHADPDDHIKTFDDYDRYLPPKGVRAGHIFDQFMPAADARQKIDQIKGHLVWFPLDFLRDAEMAEKGLQVNQITESIYT</sequence>
<evidence type="ECO:0000313" key="9">
    <source>
        <dbReference type="Proteomes" id="UP001224890"/>
    </source>
</evidence>
<dbReference type="RefSeq" id="XP_060422289.1">
    <property type="nucleotide sequence ID" value="XM_060576441.1"/>
</dbReference>
<dbReference type="GO" id="GO:0006654">
    <property type="term" value="P:phosphatidic acid biosynthetic process"/>
    <property type="evidence" value="ECO:0007669"/>
    <property type="project" value="InterPro"/>
</dbReference>
<dbReference type="EC" id="3.1.4.4" evidence="5"/>
<dbReference type="InterPro" id="IPR015679">
    <property type="entry name" value="PLipase_D_fam"/>
</dbReference>
<comment type="caution">
    <text evidence="8">The sequence shown here is derived from an EMBL/GenBank/DDBJ whole genome shotgun (WGS) entry which is preliminary data.</text>
</comment>
<comment type="similarity">
    <text evidence="5">Belongs to the phospholipase D family.</text>
</comment>
<dbReference type="PIRSF" id="PIRSF009376">
    <property type="entry name" value="Phospholipase_D_euk"/>
    <property type="match status" value="1"/>
</dbReference>
<dbReference type="EMBL" id="JAHMHR010000090">
    <property type="protein sequence ID" value="KAK1657525.1"/>
    <property type="molecule type" value="Genomic_DNA"/>
</dbReference>
<feature type="region of interest" description="Disordered" evidence="6">
    <location>
        <begin position="563"/>
        <end position="591"/>
    </location>
</feature>
<dbReference type="AlphaFoldDB" id="A0AAJ0ELG9"/>
<accession>A0AAJ0ELG9</accession>